<sequence>MISERIWIVLITFAIARRVGADLQLTQVSMRSPANGGSVGELRAGCHTSVEGDECFGEVVYAMQTGVVKHPERYSPLAQDSTFEDFQRYLHRLPALSKVCPEPCAAHELDVRVPARLRAPDDCHTSVEGDACYERVVYAMQTGVVENAEWYSPLTKNSSFVDFQRHLHGVAWLSDVCPEPCAAQAERVPVAALDSELKFVWQLEDCRTGGVAACLGVLRAHSSRLLLPRALRGRSQP</sequence>
<feature type="chain" id="PRO_5045587981" evidence="1">
    <location>
        <begin position="22"/>
        <end position="237"/>
    </location>
</feature>
<dbReference type="EMBL" id="CAUYUJ010016799">
    <property type="protein sequence ID" value="CAK0868932.1"/>
    <property type="molecule type" value="Genomic_DNA"/>
</dbReference>
<keyword evidence="3" id="KW-1185">Reference proteome</keyword>
<organism evidence="2 3">
    <name type="scientific">Prorocentrum cordatum</name>
    <dbReference type="NCBI Taxonomy" id="2364126"/>
    <lineage>
        <taxon>Eukaryota</taxon>
        <taxon>Sar</taxon>
        <taxon>Alveolata</taxon>
        <taxon>Dinophyceae</taxon>
        <taxon>Prorocentrales</taxon>
        <taxon>Prorocentraceae</taxon>
        <taxon>Prorocentrum</taxon>
    </lineage>
</organism>
<comment type="caution">
    <text evidence="2">The sequence shown here is derived from an EMBL/GenBank/DDBJ whole genome shotgun (WGS) entry which is preliminary data.</text>
</comment>
<protein>
    <submittedName>
        <fullName evidence="2">Uncharacterized protein</fullName>
    </submittedName>
</protein>
<name>A0ABN9VA61_9DINO</name>
<evidence type="ECO:0000313" key="2">
    <source>
        <dbReference type="EMBL" id="CAK0868932.1"/>
    </source>
</evidence>
<evidence type="ECO:0000313" key="3">
    <source>
        <dbReference type="Proteomes" id="UP001189429"/>
    </source>
</evidence>
<proteinExistence type="predicted"/>
<reference evidence="2" key="1">
    <citation type="submission" date="2023-10" db="EMBL/GenBank/DDBJ databases">
        <authorList>
            <person name="Chen Y."/>
            <person name="Shah S."/>
            <person name="Dougan E. K."/>
            <person name="Thang M."/>
            <person name="Chan C."/>
        </authorList>
    </citation>
    <scope>NUCLEOTIDE SEQUENCE [LARGE SCALE GENOMIC DNA]</scope>
</reference>
<gene>
    <name evidence="2" type="ORF">PCOR1329_LOCUS55446</name>
</gene>
<accession>A0ABN9VA61</accession>
<evidence type="ECO:0000256" key="1">
    <source>
        <dbReference type="SAM" id="SignalP"/>
    </source>
</evidence>
<dbReference type="Proteomes" id="UP001189429">
    <property type="component" value="Unassembled WGS sequence"/>
</dbReference>
<feature type="signal peptide" evidence="1">
    <location>
        <begin position="1"/>
        <end position="21"/>
    </location>
</feature>
<keyword evidence="1" id="KW-0732">Signal</keyword>